<gene>
    <name evidence="2" type="ORF">E2C01_013750</name>
</gene>
<comment type="caution">
    <text evidence="2">The sequence shown here is derived from an EMBL/GenBank/DDBJ whole genome shotgun (WGS) entry which is preliminary data.</text>
</comment>
<keyword evidence="1" id="KW-1133">Transmembrane helix</keyword>
<organism evidence="2 3">
    <name type="scientific">Portunus trituberculatus</name>
    <name type="common">Swimming crab</name>
    <name type="synonym">Neptunus trituberculatus</name>
    <dbReference type="NCBI Taxonomy" id="210409"/>
    <lineage>
        <taxon>Eukaryota</taxon>
        <taxon>Metazoa</taxon>
        <taxon>Ecdysozoa</taxon>
        <taxon>Arthropoda</taxon>
        <taxon>Crustacea</taxon>
        <taxon>Multicrustacea</taxon>
        <taxon>Malacostraca</taxon>
        <taxon>Eumalacostraca</taxon>
        <taxon>Eucarida</taxon>
        <taxon>Decapoda</taxon>
        <taxon>Pleocyemata</taxon>
        <taxon>Brachyura</taxon>
        <taxon>Eubrachyura</taxon>
        <taxon>Portunoidea</taxon>
        <taxon>Portunidae</taxon>
        <taxon>Portuninae</taxon>
        <taxon>Portunus</taxon>
    </lineage>
</organism>
<keyword evidence="3" id="KW-1185">Reference proteome</keyword>
<sequence>MDTVYLRRLPNQLSGEEALRRERKRVGEKTCGLDSTWNACLLFLTWLYVMIIPNSVNYR</sequence>
<evidence type="ECO:0000313" key="2">
    <source>
        <dbReference type="EMBL" id="MPC20791.1"/>
    </source>
</evidence>
<proteinExistence type="predicted"/>
<evidence type="ECO:0000313" key="3">
    <source>
        <dbReference type="Proteomes" id="UP000324222"/>
    </source>
</evidence>
<dbReference type="EMBL" id="VSRR010000910">
    <property type="protein sequence ID" value="MPC20791.1"/>
    <property type="molecule type" value="Genomic_DNA"/>
</dbReference>
<keyword evidence="1" id="KW-0472">Membrane</keyword>
<feature type="transmembrane region" description="Helical" evidence="1">
    <location>
        <begin position="36"/>
        <end position="56"/>
    </location>
</feature>
<protein>
    <submittedName>
        <fullName evidence="2">Uncharacterized protein</fullName>
    </submittedName>
</protein>
<dbReference type="Proteomes" id="UP000324222">
    <property type="component" value="Unassembled WGS sequence"/>
</dbReference>
<accession>A0A5B7DH28</accession>
<name>A0A5B7DH28_PORTR</name>
<evidence type="ECO:0000256" key="1">
    <source>
        <dbReference type="SAM" id="Phobius"/>
    </source>
</evidence>
<dbReference type="AlphaFoldDB" id="A0A5B7DH28"/>
<keyword evidence="1" id="KW-0812">Transmembrane</keyword>
<reference evidence="2 3" key="1">
    <citation type="submission" date="2019-05" db="EMBL/GenBank/DDBJ databases">
        <title>Another draft genome of Portunus trituberculatus and its Hox gene families provides insights of decapod evolution.</title>
        <authorList>
            <person name="Jeong J.-H."/>
            <person name="Song I."/>
            <person name="Kim S."/>
            <person name="Choi T."/>
            <person name="Kim D."/>
            <person name="Ryu S."/>
            <person name="Kim W."/>
        </authorList>
    </citation>
    <scope>NUCLEOTIDE SEQUENCE [LARGE SCALE GENOMIC DNA]</scope>
    <source>
        <tissue evidence="2">Muscle</tissue>
    </source>
</reference>